<dbReference type="OrthoDB" id="9800856at2"/>
<dbReference type="InterPro" id="IPR029069">
    <property type="entry name" value="HotDog_dom_sf"/>
</dbReference>
<dbReference type="GO" id="GO:0047617">
    <property type="term" value="F:fatty acyl-CoA hydrolase activity"/>
    <property type="evidence" value="ECO:0007669"/>
    <property type="project" value="TreeGrafter"/>
</dbReference>
<proteinExistence type="inferred from homology"/>
<dbReference type="Gene3D" id="3.10.129.10">
    <property type="entry name" value="Hotdog Thioesterase"/>
    <property type="match status" value="1"/>
</dbReference>
<evidence type="ECO:0000256" key="1">
    <source>
        <dbReference type="ARBA" id="ARBA00005953"/>
    </source>
</evidence>
<dbReference type="Pfam" id="PF13279">
    <property type="entry name" value="4HBT_2"/>
    <property type="match status" value="1"/>
</dbReference>
<dbReference type="SUPFAM" id="SSF54637">
    <property type="entry name" value="Thioesterase/thiol ester dehydrase-isomerase"/>
    <property type="match status" value="1"/>
</dbReference>
<gene>
    <name evidence="3" type="ORF">SAMN05660330_02936</name>
</gene>
<dbReference type="Proteomes" id="UP000199073">
    <property type="component" value="Unassembled WGS sequence"/>
</dbReference>
<evidence type="ECO:0000256" key="2">
    <source>
        <dbReference type="ARBA" id="ARBA00022801"/>
    </source>
</evidence>
<dbReference type="RefSeq" id="WP_092224140.1">
    <property type="nucleotide sequence ID" value="NZ_FNJI01000022.1"/>
</dbReference>
<keyword evidence="2 3" id="KW-0378">Hydrolase</keyword>
<reference evidence="3 4" key="1">
    <citation type="submission" date="2016-10" db="EMBL/GenBank/DDBJ databases">
        <authorList>
            <person name="de Groot N.N."/>
        </authorList>
    </citation>
    <scope>NUCLEOTIDE SEQUENCE [LARGE SCALE GENOMIC DNA]</scope>
    <source>
        <strain evidence="3 4">DSM 12130</strain>
    </source>
</reference>
<name>A0A1H0T649_9BACT</name>
<comment type="similarity">
    <text evidence="1">Belongs to the 4-hydroxybenzoyl-CoA thioesterase family.</text>
</comment>
<protein>
    <submittedName>
        <fullName evidence="3">Acyl-CoA thioester hydrolase</fullName>
    </submittedName>
</protein>
<dbReference type="InterPro" id="IPR006684">
    <property type="entry name" value="YbgC/YbaW"/>
</dbReference>
<dbReference type="EMBL" id="FNJI01000022">
    <property type="protein sequence ID" value="SDP49230.1"/>
    <property type="molecule type" value="Genomic_DNA"/>
</dbReference>
<dbReference type="PIRSF" id="PIRSF003230">
    <property type="entry name" value="YbgC"/>
    <property type="match status" value="1"/>
</dbReference>
<sequence length="156" mass="18191">MGARNEYFPPDLLAPEPLTVTCERRVRFEEVDGLGMVWHGRYPSYLEDGRIAFGDAYGLTYQSFMVNNTVAPIVKMHIDYRRVLRFDEMVRIETSLHWSDAARLNFSYVIYNHEDRQAATGYTVQLMTEPDGTMLLVVPEWLESFRRKWRSGGWGS</sequence>
<dbReference type="InterPro" id="IPR050563">
    <property type="entry name" value="4-hydroxybenzoyl-CoA_TE"/>
</dbReference>
<dbReference type="CDD" id="cd00586">
    <property type="entry name" value="4HBT"/>
    <property type="match status" value="1"/>
</dbReference>
<dbReference type="STRING" id="91360.SAMN05660330_02936"/>
<accession>A0A1H0T649</accession>
<dbReference type="AlphaFoldDB" id="A0A1H0T649"/>
<keyword evidence="4" id="KW-1185">Reference proteome</keyword>
<dbReference type="PANTHER" id="PTHR31793">
    <property type="entry name" value="4-HYDROXYBENZOYL-COA THIOESTERASE FAMILY MEMBER"/>
    <property type="match status" value="1"/>
</dbReference>
<evidence type="ECO:0000313" key="3">
    <source>
        <dbReference type="EMBL" id="SDP49230.1"/>
    </source>
</evidence>
<evidence type="ECO:0000313" key="4">
    <source>
        <dbReference type="Proteomes" id="UP000199073"/>
    </source>
</evidence>
<organism evidence="3 4">
    <name type="scientific">Desulforhopalus singaporensis</name>
    <dbReference type="NCBI Taxonomy" id="91360"/>
    <lineage>
        <taxon>Bacteria</taxon>
        <taxon>Pseudomonadati</taxon>
        <taxon>Thermodesulfobacteriota</taxon>
        <taxon>Desulfobulbia</taxon>
        <taxon>Desulfobulbales</taxon>
        <taxon>Desulfocapsaceae</taxon>
        <taxon>Desulforhopalus</taxon>
    </lineage>
</organism>
<dbReference type="PANTHER" id="PTHR31793:SF27">
    <property type="entry name" value="NOVEL THIOESTERASE SUPERFAMILY DOMAIN AND SAPOSIN A-TYPE DOMAIN CONTAINING PROTEIN (0610012H03RIK)"/>
    <property type="match status" value="1"/>
</dbReference>